<gene>
    <name evidence="2" type="ORF">DSM112329_03038</name>
</gene>
<name>A0AAU7AX37_9ACTN</name>
<dbReference type="AlphaFoldDB" id="A0AAU7AX37"/>
<dbReference type="PROSITE" id="PS51186">
    <property type="entry name" value="GNAT"/>
    <property type="match status" value="1"/>
</dbReference>
<dbReference type="Pfam" id="PF00583">
    <property type="entry name" value="Acetyltransf_1"/>
    <property type="match status" value="1"/>
</dbReference>
<evidence type="ECO:0000313" key="2">
    <source>
        <dbReference type="EMBL" id="XAY06174.1"/>
    </source>
</evidence>
<dbReference type="InterPro" id="IPR016181">
    <property type="entry name" value="Acyl_CoA_acyltransferase"/>
</dbReference>
<dbReference type="EMBL" id="CP114014">
    <property type="protein sequence ID" value="XAY06174.1"/>
    <property type="molecule type" value="Genomic_DNA"/>
</dbReference>
<dbReference type="CDD" id="cd04301">
    <property type="entry name" value="NAT_SF"/>
    <property type="match status" value="1"/>
</dbReference>
<proteinExistence type="predicted"/>
<dbReference type="KEGG" id="parq:DSM112329_03038"/>
<feature type="domain" description="N-acetyltransferase" evidence="1">
    <location>
        <begin position="122"/>
        <end position="260"/>
    </location>
</feature>
<accession>A0AAU7AX37</accession>
<dbReference type="RefSeq" id="WP_354697411.1">
    <property type="nucleotide sequence ID" value="NZ_CP114014.1"/>
</dbReference>
<reference evidence="2" key="1">
    <citation type="submission" date="2022-12" db="EMBL/GenBank/DDBJ databases">
        <title>Paraconexibacter alkalitolerans sp. nov. and Baekduia alba sp. nov., isolated from soil and emended description of the genera Paraconexibacter (Chun et al., 2020) and Baekduia (An et al., 2020).</title>
        <authorList>
            <person name="Vieira S."/>
            <person name="Huber K.J."/>
            <person name="Geppert A."/>
            <person name="Wolf J."/>
            <person name="Neumann-Schaal M."/>
            <person name="Muesken M."/>
            <person name="Overmann J."/>
        </authorList>
    </citation>
    <scope>NUCLEOTIDE SEQUENCE</scope>
    <source>
        <strain evidence="2">AEG42_29</strain>
    </source>
</reference>
<evidence type="ECO:0000259" key="1">
    <source>
        <dbReference type="PROSITE" id="PS51186"/>
    </source>
</evidence>
<dbReference type="InterPro" id="IPR000182">
    <property type="entry name" value="GNAT_dom"/>
</dbReference>
<dbReference type="Gene3D" id="3.40.630.30">
    <property type="match status" value="1"/>
</dbReference>
<dbReference type="GO" id="GO:0016747">
    <property type="term" value="F:acyltransferase activity, transferring groups other than amino-acyl groups"/>
    <property type="evidence" value="ECO:0007669"/>
    <property type="project" value="InterPro"/>
</dbReference>
<dbReference type="SUPFAM" id="SSF55729">
    <property type="entry name" value="Acyl-CoA N-acyltransferases (Nat)"/>
    <property type="match status" value="1"/>
</dbReference>
<sequence>MLRAAADLVALQAYLRVAAVHHREVVRSGPFVLHLDAVSPSPGLNYAIPDDGTAPSRGQVSALMAAFAARELTPALEYLPALSPDAEGPLRAGGLGVEARIPVMLAPAADLVDVPPPLGVGIVVADSRTSALTLTRIVAVQEAAFGAPARVVEQGEVERLRRTARDGVVAFAYADGEVIAGGVALTVRDGFTELAGIGVDAAHRGRGIAGALTAVLAREAVARGARTPFLTPADEAAGRVYARAGFRIAGEMLHLRGVSG</sequence>
<protein>
    <recommendedName>
        <fullName evidence="1">N-acetyltransferase domain-containing protein</fullName>
    </recommendedName>
</protein>
<organism evidence="2">
    <name type="scientific">Paraconexibacter sp. AEG42_29</name>
    <dbReference type="NCBI Taxonomy" id="2997339"/>
    <lineage>
        <taxon>Bacteria</taxon>
        <taxon>Bacillati</taxon>
        <taxon>Actinomycetota</taxon>
        <taxon>Thermoleophilia</taxon>
        <taxon>Solirubrobacterales</taxon>
        <taxon>Paraconexibacteraceae</taxon>
        <taxon>Paraconexibacter</taxon>
    </lineage>
</organism>